<evidence type="ECO:0000256" key="4">
    <source>
        <dbReference type="ARBA" id="ARBA00022962"/>
    </source>
</evidence>
<dbReference type="Pfam" id="PF04715">
    <property type="entry name" value="Anth_synt_I_N"/>
    <property type="match status" value="1"/>
</dbReference>
<name>A0ABP6THJ8_9ACTN</name>
<accession>A0ABP6THJ8</accession>
<comment type="caution">
    <text evidence="8">The sequence shown here is derived from an EMBL/GenBank/DDBJ whole genome shotgun (WGS) entry which is preliminary data.</text>
</comment>
<dbReference type="InterPro" id="IPR015890">
    <property type="entry name" value="Chorismate_C"/>
</dbReference>
<feature type="domain" description="Glutamine amidotransferase" evidence="5">
    <location>
        <begin position="7"/>
        <end position="189"/>
    </location>
</feature>
<dbReference type="PRINTS" id="PR00096">
    <property type="entry name" value="GATASE"/>
</dbReference>
<dbReference type="EC" id="2.6.1.85" evidence="2"/>
<dbReference type="CDD" id="cd01743">
    <property type="entry name" value="GATase1_Anthranilate_Synthase"/>
    <property type="match status" value="1"/>
</dbReference>
<dbReference type="InterPro" id="IPR006805">
    <property type="entry name" value="Anth_synth_I_N"/>
</dbReference>
<evidence type="ECO:0000259" key="5">
    <source>
        <dbReference type="Pfam" id="PF00117"/>
    </source>
</evidence>
<sequence>MRTVRTLLIDNYDSFTYNLFQMLAEVNAAAPVVLRHDDHEGWAALSPGDFDNVVVSPGPGDPAVRSDLGLSRRVIEEWDLPLLGVCLGHQALCLLGGGSVGHAPEPVHGRTSEILHDGRDLFAGIPSPYRVVRYHSLLVHALPEQLEATAHTADGLLMAVRHRELPRWGVQFHPESISSEYGRRMLANFRDLTLRARGEAPFGVEVPDLTPAPDTAPVDREHGGEGGLRLHVRRLAAVPDADAAFDALFDGVAGRFWLDSSRVEEGLSRFSFLGAPAGPLGEIVSHDVTERMVTVSDRHGVPLRRRPGTLFAHLEEELAARRLPAAGLPFEFNLGYVGYLGYEAKADCGGDRAHTSELPDGSFVFADRMLAVDHAGRRAWLLALSRSGRPETVRDAEEWLARSAATLAATVPRPPFALLPDDELPPLEVEYRHDVAAYRELVETCQRLIGDGETYEVCLTNTLRVPGRVDPLVAYRALRAISPAPYAAYLDLPSGAVLSSSPERFVRIDAAGTAESKPIKGTRPRGATPAEDAAIAGALATAEKDRSENLMIVDLVRNDLGQVCEIGSVHVPGLFEVESYATVHQLVSTVRGRLAPGVSRPEAVRAAFPGGSMTGAPKVRTMQFIDRLEAGPRGVYSGALGYFALSGAVDLSIVIRTVVATAEAATIGVGGAVVALSDPDEEVREMLLKARTTLRALRQARAVAAAGDRALAGSLR</sequence>
<evidence type="ECO:0000313" key="8">
    <source>
        <dbReference type="EMBL" id="GAA3494195.1"/>
    </source>
</evidence>
<proteinExistence type="inferred from homology"/>
<dbReference type="Pfam" id="PF00117">
    <property type="entry name" value="GATase"/>
    <property type="match status" value="1"/>
</dbReference>
<dbReference type="PANTHER" id="PTHR11236:SF18">
    <property type="entry name" value="AMINODEOXYCHORISMATE SYNTHASE"/>
    <property type="match status" value="1"/>
</dbReference>
<dbReference type="NCBIfam" id="TIGR00553">
    <property type="entry name" value="pabB"/>
    <property type="match status" value="1"/>
</dbReference>
<dbReference type="InterPro" id="IPR019999">
    <property type="entry name" value="Anth_synth_I-like"/>
</dbReference>
<keyword evidence="4" id="KW-0315">Glutamine amidotransferase</keyword>
<dbReference type="PANTHER" id="PTHR11236">
    <property type="entry name" value="AMINOBENZOATE/ANTHRANILATE SYNTHASE"/>
    <property type="match status" value="1"/>
</dbReference>
<feature type="domain" description="Chorismate-utilising enzyme C-terminal" evidence="6">
    <location>
        <begin position="436"/>
        <end position="689"/>
    </location>
</feature>
<gene>
    <name evidence="8" type="primary">pabB</name>
    <name evidence="8" type="ORF">GCM10019016_012940</name>
</gene>
<dbReference type="InterPro" id="IPR029062">
    <property type="entry name" value="Class_I_gatase-like"/>
</dbReference>
<dbReference type="RefSeq" id="WP_193459942.1">
    <property type="nucleotide sequence ID" value="NZ_BAAAXF010000014.1"/>
</dbReference>
<evidence type="ECO:0000259" key="6">
    <source>
        <dbReference type="Pfam" id="PF00425"/>
    </source>
</evidence>
<keyword evidence="9" id="KW-1185">Reference proteome</keyword>
<feature type="domain" description="Anthranilate synthase component I N-terminal" evidence="7">
    <location>
        <begin position="254"/>
        <end position="380"/>
    </location>
</feature>
<evidence type="ECO:0000256" key="1">
    <source>
        <dbReference type="ARBA" id="ARBA00005970"/>
    </source>
</evidence>
<comment type="similarity">
    <text evidence="1">In the C-terminal section; belongs to the anthranilate synthase component I family.</text>
</comment>
<dbReference type="SUPFAM" id="SSF56322">
    <property type="entry name" value="ADC synthase"/>
    <property type="match status" value="1"/>
</dbReference>
<dbReference type="InterPro" id="IPR006221">
    <property type="entry name" value="TrpG/PapA_dom"/>
</dbReference>
<organism evidence="8 9">
    <name type="scientific">Streptomyces prasinosporus</name>
    <dbReference type="NCBI Taxonomy" id="68256"/>
    <lineage>
        <taxon>Bacteria</taxon>
        <taxon>Bacillati</taxon>
        <taxon>Actinomycetota</taxon>
        <taxon>Actinomycetes</taxon>
        <taxon>Kitasatosporales</taxon>
        <taxon>Streptomycetaceae</taxon>
        <taxon>Streptomyces</taxon>
        <taxon>Streptomyces albogriseolus group</taxon>
    </lineage>
</organism>
<dbReference type="SUPFAM" id="SSF52317">
    <property type="entry name" value="Class I glutamine amidotransferase-like"/>
    <property type="match status" value="1"/>
</dbReference>
<dbReference type="PROSITE" id="PS51273">
    <property type="entry name" value="GATASE_TYPE_1"/>
    <property type="match status" value="1"/>
</dbReference>
<evidence type="ECO:0000313" key="9">
    <source>
        <dbReference type="Proteomes" id="UP001501455"/>
    </source>
</evidence>
<dbReference type="InterPro" id="IPR005802">
    <property type="entry name" value="ADC_synth_comp_1"/>
</dbReference>
<dbReference type="NCBIfam" id="TIGR00566">
    <property type="entry name" value="trpG_papA"/>
    <property type="match status" value="1"/>
</dbReference>
<dbReference type="EMBL" id="BAAAXF010000014">
    <property type="protein sequence ID" value="GAA3494195.1"/>
    <property type="molecule type" value="Genomic_DNA"/>
</dbReference>
<dbReference type="InterPro" id="IPR005801">
    <property type="entry name" value="ADC_synthase"/>
</dbReference>
<dbReference type="Gene3D" id="3.40.50.880">
    <property type="match status" value="1"/>
</dbReference>
<dbReference type="PRINTS" id="PR00097">
    <property type="entry name" value="ANTSNTHASEII"/>
</dbReference>
<dbReference type="Proteomes" id="UP001501455">
    <property type="component" value="Unassembled WGS sequence"/>
</dbReference>
<dbReference type="Gene3D" id="3.60.120.10">
    <property type="entry name" value="Anthranilate synthase"/>
    <property type="match status" value="1"/>
</dbReference>
<reference evidence="9" key="1">
    <citation type="journal article" date="2019" name="Int. J. Syst. Evol. Microbiol.">
        <title>The Global Catalogue of Microorganisms (GCM) 10K type strain sequencing project: providing services to taxonomists for standard genome sequencing and annotation.</title>
        <authorList>
            <consortium name="The Broad Institute Genomics Platform"/>
            <consortium name="The Broad Institute Genome Sequencing Center for Infectious Disease"/>
            <person name="Wu L."/>
            <person name="Ma J."/>
        </authorList>
    </citation>
    <scope>NUCLEOTIDE SEQUENCE [LARGE SCALE GENOMIC DNA]</scope>
    <source>
        <strain evidence="9">JCM 4816</strain>
    </source>
</reference>
<evidence type="ECO:0000256" key="2">
    <source>
        <dbReference type="ARBA" id="ARBA00013139"/>
    </source>
</evidence>
<dbReference type="InterPro" id="IPR017926">
    <property type="entry name" value="GATASE"/>
</dbReference>
<protein>
    <recommendedName>
        <fullName evidence="2">aminodeoxychorismate synthase</fullName>
        <ecNumber evidence="2">2.6.1.85</ecNumber>
    </recommendedName>
</protein>
<evidence type="ECO:0000256" key="3">
    <source>
        <dbReference type="ARBA" id="ARBA00022679"/>
    </source>
</evidence>
<dbReference type="Pfam" id="PF00425">
    <property type="entry name" value="Chorismate_bind"/>
    <property type="match status" value="1"/>
</dbReference>
<evidence type="ECO:0000259" key="7">
    <source>
        <dbReference type="Pfam" id="PF04715"/>
    </source>
</evidence>
<dbReference type="PRINTS" id="PR00099">
    <property type="entry name" value="CPSGATASE"/>
</dbReference>
<keyword evidence="3" id="KW-0808">Transferase</keyword>